<dbReference type="Proteomes" id="UP001148838">
    <property type="component" value="Unassembled WGS sequence"/>
</dbReference>
<evidence type="ECO:0000313" key="2">
    <source>
        <dbReference type="EMBL" id="KAJ4447880.1"/>
    </source>
</evidence>
<gene>
    <name evidence="2" type="ORF">ANN_09889</name>
</gene>
<keyword evidence="3" id="KW-1185">Reference proteome</keyword>
<evidence type="ECO:0000313" key="3">
    <source>
        <dbReference type="Proteomes" id="UP001148838"/>
    </source>
</evidence>
<organism evidence="2 3">
    <name type="scientific">Periplaneta americana</name>
    <name type="common">American cockroach</name>
    <name type="synonym">Blatta americana</name>
    <dbReference type="NCBI Taxonomy" id="6978"/>
    <lineage>
        <taxon>Eukaryota</taxon>
        <taxon>Metazoa</taxon>
        <taxon>Ecdysozoa</taxon>
        <taxon>Arthropoda</taxon>
        <taxon>Hexapoda</taxon>
        <taxon>Insecta</taxon>
        <taxon>Pterygota</taxon>
        <taxon>Neoptera</taxon>
        <taxon>Polyneoptera</taxon>
        <taxon>Dictyoptera</taxon>
        <taxon>Blattodea</taxon>
        <taxon>Blattoidea</taxon>
        <taxon>Blattidae</taxon>
        <taxon>Blattinae</taxon>
        <taxon>Periplaneta</taxon>
    </lineage>
</organism>
<dbReference type="EMBL" id="JAJSOF020000005">
    <property type="protein sequence ID" value="KAJ4447880.1"/>
    <property type="molecule type" value="Genomic_DNA"/>
</dbReference>
<feature type="compositionally biased region" description="Basic and acidic residues" evidence="1">
    <location>
        <begin position="12"/>
        <end position="21"/>
    </location>
</feature>
<dbReference type="InterPro" id="IPR036397">
    <property type="entry name" value="RNaseH_sf"/>
</dbReference>
<feature type="region of interest" description="Disordered" evidence="1">
    <location>
        <begin position="1"/>
        <end position="30"/>
    </location>
</feature>
<proteinExistence type="predicted"/>
<dbReference type="Gene3D" id="3.30.420.10">
    <property type="entry name" value="Ribonuclease H-like superfamily/Ribonuclease H"/>
    <property type="match status" value="1"/>
</dbReference>
<sequence length="106" mass="12326">MDCPAQSPDLYPTEHHWDVSKRQHRGSTHRPTSITLLILALMEKWAAIPQETFRRLIESMAARVKAVMKAKVTESRNQDWENETEKRLAGTVETEDRAYINKIFFA</sequence>
<evidence type="ECO:0000256" key="1">
    <source>
        <dbReference type="SAM" id="MobiDB-lite"/>
    </source>
</evidence>
<name>A0ABQ8TMN5_PERAM</name>
<accession>A0ABQ8TMN5</accession>
<protein>
    <submittedName>
        <fullName evidence="2">Uncharacterized protein</fullName>
    </submittedName>
</protein>
<reference evidence="2 3" key="1">
    <citation type="journal article" date="2022" name="Allergy">
        <title>Genome assembly and annotation of Periplaneta americana reveal a comprehensive cockroach allergen profile.</title>
        <authorList>
            <person name="Wang L."/>
            <person name="Xiong Q."/>
            <person name="Saelim N."/>
            <person name="Wang L."/>
            <person name="Nong W."/>
            <person name="Wan A.T."/>
            <person name="Shi M."/>
            <person name="Liu X."/>
            <person name="Cao Q."/>
            <person name="Hui J.H.L."/>
            <person name="Sookrung N."/>
            <person name="Leung T.F."/>
            <person name="Tungtrongchitr A."/>
            <person name="Tsui S.K.W."/>
        </authorList>
    </citation>
    <scope>NUCLEOTIDE SEQUENCE [LARGE SCALE GENOMIC DNA]</scope>
    <source>
        <strain evidence="2">PWHHKU_190912</strain>
    </source>
</reference>
<comment type="caution">
    <text evidence="2">The sequence shown here is derived from an EMBL/GenBank/DDBJ whole genome shotgun (WGS) entry which is preliminary data.</text>
</comment>